<dbReference type="RefSeq" id="WP_236549833.1">
    <property type="nucleotide sequence ID" value="NZ_APKE01000036.1"/>
</dbReference>
<keyword evidence="1" id="KW-0732">Signal</keyword>
<feature type="chain" id="PRO_5036699828" evidence="1">
    <location>
        <begin position="24"/>
        <end position="184"/>
    </location>
</feature>
<dbReference type="InterPro" id="IPR036873">
    <property type="entry name" value="Rhodanese-like_dom_sf"/>
</dbReference>
<name>A0A921TDU8_9RHOB</name>
<accession>A0A921TDU8</accession>
<dbReference type="Gene3D" id="3.40.250.10">
    <property type="entry name" value="Rhodanese-like domain"/>
    <property type="match status" value="1"/>
</dbReference>
<evidence type="ECO:0000256" key="1">
    <source>
        <dbReference type="SAM" id="SignalP"/>
    </source>
</evidence>
<evidence type="ECO:0000259" key="2">
    <source>
        <dbReference type="PROSITE" id="PS50206"/>
    </source>
</evidence>
<dbReference type="AlphaFoldDB" id="A0A921TDU8"/>
<proteinExistence type="predicted"/>
<dbReference type="EMBL" id="APKE01000036">
    <property type="protein sequence ID" value="KAF0674714.1"/>
    <property type="molecule type" value="Genomic_DNA"/>
</dbReference>
<comment type="caution">
    <text evidence="3">The sequence shown here is derived from an EMBL/GenBank/DDBJ whole genome shotgun (WGS) entry which is preliminary data.</text>
</comment>
<keyword evidence="4" id="KW-1185">Reference proteome</keyword>
<evidence type="ECO:0000313" key="4">
    <source>
        <dbReference type="Proteomes" id="UP000698242"/>
    </source>
</evidence>
<organism evidence="3 4">
    <name type="scientific">Profundibacterium mesophilum KAUST100406-0324</name>
    <dbReference type="NCBI Taxonomy" id="1037889"/>
    <lineage>
        <taxon>Bacteria</taxon>
        <taxon>Pseudomonadati</taxon>
        <taxon>Pseudomonadota</taxon>
        <taxon>Alphaproteobacteria</taxon>
        <taxon>Rhodobacterales</taxon>
        <taxon>Roseobacteraceae</taxon>
        <taxon>Profundibacterium</taxon>
    </lineage>
</organism>
<gene>
    <name evidence="3" type="ORF">PMES_03097</name>
</gene>
<dbReference type="SUPFAM" id="SSF52821">
    <property type="entry name" value="Rhodanese/Cell cycle control phosphatase"/>
    <property type="match status" value="1"/>
</dbReference>
<sequence length="184" mass="20002">MRHAVRGAFLFALACAFSPPANAQPAEPDGYRMEAYRGPVPATLEGADVLDTAMARDAWSGGEAVFIDVLPHAPRPPNLPEGTIWRERPRQSIPGAIWLPNVGYGAIAPQTEAYFRNGIEAVLAGDGNRMLVFFCLAECWMSWNAARRAVRWGYPHVAWYPGGTDGWAAEGLPLEPVTPMPGMP</sequence>
<protein>
    <submittedName>
        <fullName evidence="3">Rhodanese domain containing protein</fullName>
    </submittedName>
</protein>
<dbReference type="Pfam" id="PF00581">
    <property type="entry name" value="Rhodanese"/>
    <property type="match status" value="1"/>
</dbReference>
<dbReference type="Proteomes" id="UP000698242">
    <property type="component" value="Unassembled WGS sequence"/>
</dbReference>
<evidence type="ECO:0000313" key="3">
    <source>
        <dbReference type="EMBL" id="KAF0674714.1"/>
    </source>
</evidence>
<dbReference type="CDD" id="cd00158">
    <property type="entry name" value="RHOD"/>
    <property type="match status" value="1"/>
</dbReference>
<dbReference type="InterPro" id="IPR022376">
    <property type="entry name" value="PQQ_CXXCW"/>
</dbReference>
<dbReference type="InterPro" id="IPR001763">
    <property type="entry name" value="Rhodanese-like_dom"/>
</dbReference>
<dbReference type="NCBIfam" id="TIGR03865">
    <property type="entry name" value="PQQ_CXXCW"/>
    <property type="match status" value="1"/>
</dbReference>
<feature type="signal peptide" evidence="1">
    <location>
        <begin position="1"/>
        <end position="23"/>
    </location>
</feature>
<dbReference type="PROSITE" id="PS50206">
    <property type="entry name" value="RHODANESE_3"/>
    <property type="match status" value="1"/>
</dbReference>
<feature type="domain" description="Rhodanese" evidence="2">
    <location>
        <begin position="93"/>
        <end position="176"/>
    </location>
</feature>
<reference evidence="3" key="1">
    <citation type="submission" date="2013-03" db="EMBL/GenBank/DDBJ databases">
        <title>Genome Sequence of the Profundibacterium mesophilum strain KAUST100406-0324T from Red Sea, a novel genus in the family Rhodobacteraceae.</title>
        <authorList>
            <person name="Essack M."/>
            <person name="Alam I."/>
            <person name="Lafi F."/>
            <person name="Alawi W."/>
            <person name="Kamanu F."/>
            <person name="Al-Suwailem A."/>
            <person name="Lee O.O."/>
            <person name="Xu Y."/>
            <person name="Bajic V."/>
            <person name="Qian P.-Y."/>
            <person name="Archer J."/>
        </authorList>
    </citation>
    <scope>NUCLEOTIDE SEQUENCE</scope>
    <source>
        <strain evidence="3">KAUST100406-0324</strain>
    </source>
</reference>